<evidence type="ECO:0000256" key="1">
    <source>
        <dbReference type="ARBA" id="ARBA00023172"/>
    </source>
</evidence>
<organism evidence="4 5">
    <name type="scientific">Streptacidiphilus jiangxiensis</name>
    <dbReference type="NCBI Taxonomy" id="235985"/>
    <lineage>
        <taxon>Bacteria</taxon>
        <taxon>Bacillati</taxon>
        <taxon>Actinomycetota</taxon>
        <taxon>Actinomycetes</taxon>
        <taxon>Kitasatosporales</taxon>
        <taxon>Streptomycetaceae</taxon>
        <taxon>Streptacidiphilus</taxon>
    </lineage>
</organism>
<dbReference type="GO" id="GO:0006310">
    <property type="term" value="P:DNA recombination"/>
    <property type="evidence" value="ECO:0007669"/>
    <property type="project" value="UniProtKB-KW"/>
</dbReference>
<dbReference type="RefSeq" id="WP_042450504.1">
    <property type="nucleotide sequence ID" value="NZ_BBPN01000019.1"/>
</dbReference>
<dbReference type="InterPro" id="IPR011010">
    <property type="entry name" value="DNA_brk_join_enz"/>
</dbReference>
<dbReference type="Gene3D" id="1.10.443.10">
    <property type="entry name" value="Intergrase catalytic core"/>
    <property type="match status" value="1"/>
</dbReference>
<dbReference type="OrthoDB" id="3345368at2"/>
<dbReference type="InterPro" id="IPR013762">
    <property type="entry name" value="Integrase-like_cat_sf"/>
</dbReference>
<keyword evidence="5" id="KW-1185">Reference proteome</keyword>
<evidence type="ECO:0000259" key="3">
    <source>
        <dbReference type="PROSITE" id="PS51900"/>
    </source>
</evidence>
<feature type="domain" description="Core-binding (CB)" evidence="3">
    <location>
        <begin position="5"/>
        <end position="99"/>
    </location>
</feature>
<dbReference type="eggNOG" id="COG4974">
    <property type="taxonomic scope" value="Bacteria"/>
</dbReference>
<dbReference type="STRING" id="235985.SAMN05414137_115161"/>
<protein>
    <submittedName>
        <fullName evidence="4">Integrase/recombinase XerD</fullName>
    </submittedName>
</protein>
<accession>A0A1H7UAA1</accession>
<keyword evidence="1" id="KW-0233">DNA recombination</keyword>
<dbReference type="InterPro" id="IPR044068">
    <property type="entry name" value="CB"/>
</dbReference>
<evidence type="ECO:0000256" key="2">
    <source>
        <dbReference type="PROSITE-ProRule" id="PRU01248"/>
    </source>
</evidence>
<keyword evidence="2" id="KW-0238">DNA-binding</keyword>
<gene>
    <name evidence="4" type="ORF">SAMN05414137_115161</name>
</gene>
<evidence type="ECO:0000313" key="5">
    <source>
        <dbReference type="Proteomes" id="UP000183015"/>
    </source>
</evidence>
<reference evidence="5" key="1">
    <citation type="submission" date="2016-10" db="EMBL/GenBank/DDBJ databases">
        <authorList>
            <person name="Varghese N."/>
        </authorList>
    </citation>
    <scope>NUCLEOTIDE SEQUENCE [LARGE SCALE GENOMIC DNA]</scope>
    <source>
        <strain evidence="5">DSM 45096 / BCRC 16803 / CGMCC 4.1857 / CIP 109030 / JCM 12277 / KCTC 19219 / NBRC 100920 / 33214</strain>
    </source>
</reference>
<evidence type="ECO:0000313" key="4">
    <source>
        <dbReference type="EMBL" id="SEL93719.1"/>
    </source>
</evidence>
<proteinExistence type="predicted"/>
<dbReference type="EMBL" id="FOAZ01000015">
    <property type="protein sequence ID" value="SEL93719.1"/>
    <property type="molecule type" value="Genomic_DNA"/>
</dbReference>
<dbReference type="Proteomes" id="UP000183015">
    <property type="component" value="Unassembled WGS sequence"/>
</dbReference>
<name>A0A1H7UAA1_STRJI</name>
<dbReference type="AlphaFoldDB" id="A0A1H7UAA1"/>
<dbReference type="SUPFAM" id="SSF56349">
    <property type="entry name" value="DNA breaking-rejoining enzymes"/>
    <property type="match status" value="1"/>
</dbReference>
<dbReference type="GO" id="GO:0003677">
    <property type="term" value="F:DNA binding"/>
    <property type="evidence" value="ECO:0007669"/>
    <property type="project" value="UniProtKB-UniRule"/>
</dbReference>
<dbReference type="PROSITE" id="PS51900">
    <property type="entry name" value="CB"/>
    <property type="match status" value="1"/>
</dbReference>
<sequence length="275" mass="29951">MPAPVEFAVAVERYLEAASLTEGSRRVYRIALTAWAWTLVGEAPPAGRARRGARPPVVPLASLEDPSAAGRVRAALAGRGARTRDRELSTLRSAVRWWCAQGWLTGDPLAASRPSTEHVAPQPGPAVEPLTAAQLRAVLGLRATLREQTLWHLLHDTGAAAAEVLALDLADLDRRHRRTHVRTHGRGLPRLTWTDTTARLLGLLLQGRTSGPVFLTDRRAPTATPATDRCPLTGRGRLSYRRAAELFTAATRPLDPAGRGWTLHRLRRPPEPDAP</sequence>
<dbReference type="GO" id="GO:0015074">
    <property type="term" value="P:DNA integration"/>
    <property type="evidence" value="ECO:0007669"/>
    <property type="project" value="InterPro"/>
</dbReference>